<dbReference type="GO" id="GO:0097347">
    <property type="term" value="C:TAM protein secretion complex"/>
    <property type="evidence" value="ECO:0007669"/>
    <property type="project" value="TreeGrafter"/>
</dbReference>
<feature type="domain" description="Translocation and assembly module TamB C-terminal" evidence="6">
    <location>
        <begin position="1159"/>
        <end position="1512"/>
    </location>
</feature>
<proteinExistence type="predicted"/>
<evidence type="ECO:0000256" key="5">
    <source>
        <dbReference type="SAM" id="Phobius"/>
    </source>
</evidence>
<evidence type="ECO:0000259" key="6">
    <source>
        <dbReference type="Pfam" id="PF04357"/>
    </source>
</evidence>
<protein>
    <recommendedName>
        <fullName evidence="6">Translocation and assembly module TamB C-terminal domain-containing protein</fullName>
    </recommendedName>
</protein>
<evidence type="ECO:0000256" key="2">
    <source>
        <dbReference type="ARBA" id="ARBA00022692"/>
    </source>
</evidence>
<dbReference type="GO" id="GO:0005886">
    <property type="term" value="C:plasma membrane"/>
    <property type="evidence" value="ECO:0007669"/>
    <property type="project" value="InterPro"/>
</dbReference>
<name>A0A521BYG3_9BACT</name>
<comment type="subcellular location">
    <subcellularLocation>
        <location evidence="1">Membrane</location>
        <topology evidence="1">Single-pass membrane protein</topology>
    </subcellularLocation>
</comment>
<evidence type="ECO:0000256" key="4">
    <source>
        <dbReference type="ARBA" id="ARBA00023136"/>
    </source>
</evidence>
<gene>
    <name evidence="7" type="ORF">SAMN06265219_103159</name>
</gene>
<reference evidence="7 8" key="1">
    <citation type="submission" date="2017-05" db="EMBL/GenBank/DDBJ databases">
        <authorList>
            <person name="Varghese N."/>
            <person name="Submissions S."/>
        </authorList>
    </citation>
    <scope>NUCLEOTIDE SEQUENCE [LARGE SCALE GENOMIC DNA]</scope>
    <source>
        <strain evidence="7 8">DSM 21985</strain>
    </source>
</reference>
<dbReference type="PANTHER" id="PTHR36985:SF1">
    <property type="entry name" value="TRANSLOCATION AND ASSEMBLY MODULE SUBUNIT TAMB"/>
    <property type="match status" value="1"/>
</dbReference>
<dbReference type="InterPro" id="IPR007452">
    <property type="entry name" value="TamB_C"/>
</dbReference>
<dbReference type="PANTHER" id="PTHR36985">
    <property type="entry name" value="TRANSLOCATION AND ASSEMBLY MODULE SUBUNIT TAMB"/>
    <property type="match status" value="1"/>
</dbReference>
<evidence type="ECO:0000256" key="3">
    <source>
        <dbReference type="ARBA" id="ARBA00022989"/>
    </source>
</evidence>
<feature type="transmembrane region" description="Helical" evidence="5">
    <location>
        <begin position="12"/>
        <end position="34"/>
    </location>
</feature>
<dbReference type="Pfam" id="PF04357">
    <property type="entry name" value="TamB"/>
    <property type="match status" value="1"/>
</dbReference>
<keyword evidence="3 5" id="KW-1133">Transmembrane helix</keyword>
<dbReference type="EMBL" id="FXTP01000003">
    <property type="protein sequence ID" value="SMO51530.1"/>
    <property type="molecule type" value="Genomic_DNA"/>
</dbReference>
<keyword evidence="4 5" id="KW-0472">Membrane</keyword>
<evidence type="ECO:0000256" key="1">
    <source>
        <dbReference type="ARBA" id="ARBA00004167"/>
    </source>
</evidence>
<evidence type="ECO:0000313" key="7">
    <source>
        <dbReference type="EMBL" id="SMO51530.1"/>
    </source>
</evidence>
<keyword evidence="2 5" id="KW-0812">Transmembrane</keyword>
<organism evidence="7 8">
    <name type="scientific">Gracilimonas mengyeensis</name>
    <dbReference type="NCBI Taxonomy" id="1302730"/>
    <lineage>
        <taxon>Bacteria</taxon>
        <taxon>Pseudomonadati</taxon>
        <taxon>Balneolota</taxon>
        <taxon>Balneolia</taxon>
        <taxon>Balneolales</taxon>
        <taxon>Balneolaceae</taxon>
        <taxon>Gracilimonas</taxon>
    </lineage>
</organism>
<keyword evidence="8" id="KW-1185">Reference proteome</keyword>
<accession>A0A521BYG3</accession>
<dbReference type="RefSeq" id="WP_142453578.1">
    <property type="nucleotide sequence ID" value="NZ_FXTP01000003.1"/>
</dbReference>
<evidence type="ECO:0000313" key="8">
    <source>
        <dbReference type="Proteomes" id="UP000317557"/>
    </source>
</evidence>
<dbReference type="Proteomes" id="UP000317557">
    <property type="component" value="Unassembled WGS sequence"/>
</dbReference>
<dbReference type="OrthoDB" id="1109098at2"/>
<dbReference type="GO" id="GO:0009306">
    <property type="term" value="P:protein secretion"/>
    <property type="evidence" value="ECO:0007669"/>
    <property type="project" value="InterPro"/>
</dbReference>
<sequence>MSEKNTHIGIKLLKAVGWLVLGLVVLIGLLRLSLKIAPVHGFVKDKIVSTANQSLNGELSIGELDGDLWNSANLRQITITQQSDTLLTADSLKLEYSIPSLLSSSFLVSEVQLHGLYGWVWETDDEQFNVQQLVKTDTTTPGESSTVFGVDIRNIGLHNSGLSVSAPSYLPDSTLIIEKLQADAGFSYHGEISATLNSLSFDVKQGRLPGAVAVETAGAYDAEHITLYKLVMESTRSMLGADGRLSLPDSSFSANLKTSPLALADIQPFLQQKLPDDELNITLKASGTFDALQVEMQADSRGFEDLQVVADVSFREQPVLHKLGVNAKKLDVAYFTDDSLDAFVGEFQATAEGRFSENFATNDITWDFTFNQLQYQDYRLETLFGSGTLIGEELTASVEANDGTDVVITYTEINGLFSDKPEWGLAVGFERINLAHWAQNPELQSDLTFSVMAEGKGFELSNEEWPFIIYKNNVPRFIDGEKPVVVDKMPQNFADTSSVAGQTLSDVYIQGSISSDSIKADGFVQLIENRVELQAALGQFMSDAPEYTYKIRTKEFDLAELPGLEEYASRIDLQLSGNGRYFEPEKMELETSFLMDSSYVNGTALDLLRFDMSVQEGFLMIPEGELQSNVVDGTFSCRRNLFDRTDPENDLALRLDVKNLQPLAPYVGADALNAEGEITGNITDNEEGELRFNGRVNLSDIYYDDVFRASGILGDTDVALTEIYEFETDVNISSPMFSGTELQDIRFGTRGQATADSVAGSFSFRVNGGESGEIVQNGDYEVATESLNSKVSWSTFNFMTPARMLSLSEPFHLQYDSGAVRTDTLRLSDGEGTFLEFAVPFADSVRQEAYLSGHNFDIGVIQEIIFEERIVDGILSGRFEVSASPHKYEGSGQLKVEQLAYMETNIDTLQLNFDLHEERLKGRLSMYLDGEEKAMGNVDVPFKVGDPATFGDAFFQEKVDGELVIHPISLKRFENILRAFEITNTTGMISFDGSLKGTAGQPNIEGDLNLNEPVLSGVSVDSVFARFRYHHAKASLTGSGEIQARGQKAATLSADIPLYVDFRTFEMNMAEPDDTLRFNLVTDQFNISVFNDFLDKQYMRNLKGMVNADVDITGTPEQLVPSGYFRLNNSEVTVPIAGIRLSNIRADLSFTESGMRLNRLSAKSGSGNFNATGDIELNGITPSSLNINAKATRFKLANTADYNLTIDLDSRLSGTPMQPEASGSLTIKNGFIYLQDFGEESVEVVELEEEETSSFSPYDSLAIDMRFSIERNFFVRNSRYLDMEIELDGSLEAQKSRNQELQLFGTLNGEDGYARPLGKLFELEEASFRFSGPVDRPDLNIRTSYIPQSSQKQGNPIILYYIIEGDAQDPTFRFESEPYMEQQDIICYTIFSKPCYALESWQQVVSGQGGSTPTDLLVDVLLDEVEALATRQLGIDVVQIDNTRSGSGGGTSIKTGWYLNQKTFFAIINEISGSTPETLFILEYMLTKNLDLILTQGDDSRQGIDVRWQYDY</sequence>